<dbReference type="WBParaSite" id="Smp_210660.3">
    <property type="protein sequence ID" value="Smp_210660.3"/>
    <property type="gene ID" value="Smp_210660"/>
</dbReference>
<dbReference type="InParanoid" id="A0A5K4F1J7"/>
<sequence length="262" mass="29704">MDIRRRTTYLSRGADGRPSHNYSSFFQSAQKKYCNADPESGIRLVGPMFELTACVELKGDEEDFETMYPDTSLSFGPTICSFGLKYNDHNYALPSGLTPPSMAPHLMDLQMPKNKFSDTKQNNPCSKNLFAQKSGCKLGTEDIGQKHNIDKRLDRQSSLTFKRSTLEGNGIYSNDDLDDKSMADTDSKDQYIPSRFGSQISNYEQMELRCEPELKVIEVPEELAVSPSQLSDLDSDTSEVDYITKVILFLRYIYHFSKLSLM</sequence>
<accession>A0A5K4F1J7</accession>
<reference evidence="1" key="1">
    <citation type="submission" date="2019-11" db="UniProtKB">
        <authorList>
            <consortium name="WormBaseParasite"/>
        </authorList>
    </citation>
    <scope>IDENTIFICATION</scope>
    <source>
        <strain evidence="1">Puerto Rican</strain>
    </source>
</reference>
<organism evidence="1">
    <name type="scientific">Schistosoma mansoni</name>
    <name type="common">Blood fluke</name>
    <dbReference type="NCBI Taxonomy" id="6183"/>
    <lineage>
        <taxon>Eukaryota</taxon>
        <taxon>Metazoa</taxon>
        <taxon>Spiralia</taxon>
        <taxon>Lophotrochozoa</taxon>
        <taxon>Platyhelminthes</taxon>
        <taxon>Trematoda</taxon>
        <taxon>Digenea</taxon>
        <taxon>Strigeidida</taxon>
        <taxon>Schistosomatoidea</taxon>
        <taxon>Schistosomatidae</taxon>
        <taxon>Schistosoma</taxon>
    </lineage>
</organism>
<name>A0A5K4F1J7_SCHMA</name>
<dbReference type="AlphaFoldDB" id="A0A5K4F1J7"/>
<protein>
    <submittedName>
        <fullName evidence="1">Ran binding protein 9-related</fullName>
    </submittedName>
</protein>
<evidence type="ECO:0000313" key="1">
    <source>
        <dbReference type="WBParaSite" id="Smp_210660.3"/>
    </source>
</evidence>
<dbReference type="ExpressionAtlas" id="A0A5K4F1J7">
    <property type="expression patterns" value="baseline"/>
</dbReference>
<proteinExistence type="predicted"/>
<dbReference type="STRING" id="6183.A0A5K4F1J7"/>